<feature type="region of interest" description="Disordered" evidence="1">
    <location>
        <begin position="68"/>
        <end position="110"/>
    </location>
</feature>
<feature type="compositionally biased region" description="Polar residues" evidence="1">
    <location>
        <begin position="68"/>
        <end position="79"/>
    </location>
</feature>
<keyword evidence="3" id="KW-1185">Reference proteome</keyword>
<organism evidence="2 3">
    <name type="scientific">Opisthorchis felineus</name>
    <dbReference type="NCBI Taxonomy" id="147828"/>
    <lineage>
        <taxon>Eukaryota</taxon>
        <taxon>Metazoa</taxon>
        <taxon>Spiralia</taxon>
        <taxon>Lophotrochozoa</taxon>
        <taxon>Platyhelminthes</taxon>
        <taxon>Trematoda</taxon>
        <taxon>Digenea</taxon>
        <taxon>Opisthorchiida</taxon>
        <taxon>Opisthorchiata</taxon>
        <taxon>Opisthorchiidae</taxon>
        <taxon>Opisthorchis</taxon>
    </lineage>
</organism>
<gene>
    <name evidence="2" type="ORF">CRM22_003209</name>
</gene>
<protein>
    <submittedName>
        <fullName evidence="2">Uncharacterized protein</fullName>
    </submittedName>
</protein>
<evidence type="ECO:0000313" key="3">
    <source>
        <dbReference type="Proteomes" id="UP000308267"/>
    </source>
</evidence>
<comment type="caution">
    <text evidence="2">The sequence shown here is derived from an EMBL/GenBank/DDBJ whole genome shotgun (WGS) entry which is preliminary data.</text>
</comment>
<evidence type="ECO:0000313" key="2">
    <source>
        <dbReference type="EMBL" id="TGZ70413.1"/>
    </source>
</evidence>
<feature type="compositionally biased region" description="Polar residues" evidence="1">
    <location>
        <begin position="88"/>
        <end position="99"/>
    </location>
</feature>
<evidence type="ECO:0000256" key="1">
    <source>
        <dbReference type="SAM" id="MobiDB-lite"/>
    </source>
</evidence>
<accession>A0A4S2M2F3</accession>
<proteinExistence type="predicted"/>
<dbReference type="Proteomes" id="UP000308267">
    <property type="component" value="Unassembled WGS sequence"/>
</dbReference>
<reference evidence="2 3" key="1">
    <citation type="journal article" date="2019" name="BMC Genomics">
        <title>New insights from Opisthorchis felineus genome: update on genomics of the epidemiologically important liver flukes.</title>
        <authorList>
            <person name="Ershov N.I."/>
            <person name="Mordvinov V.A."/>
            <person name="Prokhortchouk E.B."/>
            <person name="Pakharukova M.Y."/>
            <person name="Gunbin K.V."/>
            <person name="Ustyantsev K."/>
            <person name="Genaev M.A."/>
            <person name="Blinov A.G."/>
            <person name="Mazur A."/>
            <person name="Boulygina E."/>
            <person name="Tsygankova S."/>
            <person name="Khrameeva E."/>
            <person name="Chekanov N."/>
            <person name="Fan G."/>
            <person name="Xiao A."/>
            <person name="Zhang H."/>
            <person name="Xu X."/>
            <person name="Yang H."/>
            <person name="Solovyev V."/>
            <person name="Lee S.M."/>
            <person name="Liu X."/>
            <person name="Afonnikov D.A."/>
            <person name="Skryabin K.G."/>
        </authorList>
    </citation>
    <scope>NUCLEOTIDE SEQUENCE [LARGE SCALE GENOMIC DNA]</scope>
    <source>
        <strain evidence="2">AK-0245</strain>
        <tissue evidence="2">Whole organism</tissue>
    </source>
</reference>
<dbReference type="EMBL" id="SJOL01005387">
    <property type="protein sequence ID" value="TGZ70413.1"/>
    <property type="molecule type" value="Genomic_DNA"/>
</dbReference>
<dbReference type="AlphaFoldDB" id="A0A4S2M2F3"/>
<name>A0A4S2M2F3_OPIFE</name>
<sequence length="110" mass="12772">MTVVTSPVVKSLLFVRRRSYSPKRTNHVCSNLLSLSNPHWKSVCFYTWRKQVQQIKSNIGMLVARVEMSSSPNRSTMRSPQFVKKRQQTNCQARQTDQQLPDLYPISEAE</sequence>